<feature type="transmembrane region" description="Helical" evidence="5">
    <location>
        <begin position="142"/>
        <end position="161"/>
    </location>
</feature>
<feature type="domain" description="O-antigen ligase-related" evidence="6">
    <location>
        <begin position="175"/>
        <end position="329"/>
    </location>
</feature>
<comment type="subcellular location">
    <subcellularLocation>
        <location evidence="1">Membrane</location>
        <topology evidence="1">Multi-pass membrane protein</topology>
    </subcellularLocation>
</comment>
<evidence type="ECO:0000256" key="3">
    <source>
        <dbReference type="ARBA" id="ARBA00022989"/>
    </source>
</evidence>
<gene>
    <name evidence="7" type="ORF">C9J12_06910</name>
</gene>
<comment type="caution">
    <text evidence="7">The sequence shown here is derived from an EMBL/GenBank/DDBJ whole genome shotgun (WGS) entry which is preliminary data.</text>
</comment>
<feature type="transmembrane region" description="Helical" evidence="5">
    <location>
        <begin position="348"/>
        <end position="367"/>
    </location>
</feature>
<keyword evidence="3 5" id="KW-1133">Transmembrane helix</keyword>
<feature type="transmembrane region" description="Helical" evidence="5">
    <location>
        <begin position="191"/>
        <end position="207"/>
    </location>
</feature>
<keyword evidence="4 5" id="KW-0472">Membrane</keyword>
<evidence type="ECO:0000256" key="1">
    <source>
        <dbReference type="ARBA" id="ARBA00004141"/>
    </source>
</evidence>
<dbReference type="PANTHER" id="PTHR37422">
    <property type="entry name" value="TEICHURONIC ACID BIOSYNTHESIS PROTEIN TUAE"/>
    <property type="match status" value="1"/>
</dbReference>
<dbReference type="GO" id="GO:0016020">
    <property type="term" value="C:membrane"/>
    <property type="evidence" value="ECO:0007669"/>
    <property type="project" value="UniProtKB-SubCell"/>
</dbReference>
<evidence type="ECO:0000313" key="8">
    <source>
        <dbReference type="Proteomes" id="UP000240987"/>
    </source>
</evidence>
<feature type="transmembrane region" description="Helical" evidence="5">
    <location>
        <begin position="214"/>
        <end position="231"/>
    </location>
</feature>
<dbReference type="OrthoDB" id="6358855at2"/>
<dbReference type="RefSeq" id="WP_107242051.1">
    <property type="nucleotide sequence ID" value="NZ_PYMJ01000005.1"/>
</dbReference>
<accession>A0A2T3JLF2</accession>
<sequence>MNKANIFKLLMLLPYIWLSTGLLVLRNSDKTMIIMMVIAIIATLIHRGLAPIKENLRNDKTLWLLLVITGYALFSYYYHGGSSREIRALIGASLFLICFPRELLTQKVLLGLTLLGSSLCLAYACYYNLYLNVGRSNWPINAIPFATMCAVFGVLAIAQLSRTSSLSVRLQAILALTLSLTGVIFTETRGIWLGFTITAAIILLLKVKNKGINWKYATIGLTAFLSIGFMAKPQLEQRIEQTQAEVNAITSGNLNTSIGLRFQMWKLAPDMLQDNYILGLGDRHALRFDELYKLGFISKELFNFKPAHYHNQYLDKLIKNGVFGLLLFLVLIIVPITQVKYVSTNRKYKIIGIVSLFAIASLTDVPFNHGQTLSMYLLLICGLINYNDKEKSL</sequence>
<name>A0A2T3JLF2_9GAMM</name>
<keyword evidence="2 5" id="KW-0812">Transmembrane</keyword>
<dbReference type="AlphaFoldDB" id="A0A2T3JLF2"/>
<feature type="transmembrane region" description="Helical" evidence="5">
    <location>
        <begin position="7"/>
        <end position="25"/>
    </location>
</feature>
<keyword evidence="7" id="KW-0436">Ligase</keyword>
<evidence type="ECO:0000259" key="6">
    <source>
        <dbReference type="Pfam" id="PF04932"/>
    </source>
</evidence>
<dbReference type="Proteomes" id="UP000240987">
    <property type="component" value="Unassembled WGS sequence"/>
</dbReference>
<feature type="transmembrane region" description="Helical" evidence="5">
    <location>
        <begin position="62"/>
        <end position="80"/>
    </location>
</feature>
<evidence type="ECO:0000256" key="2">
    <source>
        <dbReference type="ARBA" id="ARBA00022692"/>
    </source>
</evidence>
<keyword evidence="8" id="KW-1185">Reference proteome</keyword>
<evidence type="ECO:0000256" key="5">
    <source>
        <dbReference type="SAM" id="Phobius"/>
    </source>
</evidence>
<protein>
    <submittedName>
        <fullName evidence="7">Ligase</fullName>
    </submittedName>
</protein>
<dbReference type="GO" id="GO:0016874">
    <property type="term" value="F:ligase activity"/>
    <property type="evidence" value="ECO:0007669"/>
    <property type="project" value="UniProtKB-KW"/>
</dbReference>
<proteinExistence type="predicted"/>
<evidence type="ECO:0000313" key="7">
    <source>
        <dbReference type="EMBL" id="PSU49839.1"/>
    </source>
</evidence>
<feature type="transmembrane region" description="Helical" evidence="5">
    <location>
        <begin position="317"/>
        <end position="336"/>
    </location>
</feature>
<evidence type="ECO:0000256" key="4">
    <source>
        <dbReference type="ARBA" id="ARBA00023136"/>
    </source>
</evidence>
<feature type="transmembrane region" description="Helical" evidence="5">
    <location>
        <begin position="109"/>
        <end position="130"/>
    </location>
</feature>
<dbReference type="PANTHER" id="PTHR37422:SF13">
    <property type="entry name" value="LIPOPOLYSACCHARIDE BIOSYNTHESIS PROTEIN PA4999-RELATED"/>
    <property type="match status" value="1"/>
</dbReference>
<dbReference type="EMBL" id="PYMJ01000005">
    <property type="protein sequence ID" value="PSU49839.1"/>
    <property type="molecule type" value="Genomic_DNA"/>
</dbReference>
<dbReference type="InterPro" id="IPR007016">
    <property type="entry name" value="O-antigen_ligase-rel_domated"/>
</dbReference>
<organism evidence="7 8">
    <name type="scientific">Photobacterium frigidiphilum</name>
    <dbReference type="NCBI Taxonomy" id="264736"/>
    <lineage>
        <taxon>Bacteria</taxon>
        <taxon>Pseudomonadati</taxon>
        <taxon>Pseudomonadota</taxon>
        <taxon>Gammaproteobacteria</taxon>
        <taxon>Vibrionales</taxon>
        <taxon>Vibrionaceae</taxon>
        <taxon>Photobacterium</taxon>
    </lineage>
</organism>
<feature type="transmembrane region" description="Helical" evidence="5">
    <location>
        <begin position="31"/>
        <end position="50"/>
    </location>
</feature>
<dbReference type="InterPro" id="IPR051533">
    <property type="entry name" value="WaaL-like"/>
</dbReference>
<dbReference type="Pfam" id="PF04932">
    <property type="entry name" value="Wzy_C"/>
    <property type="match status" value="1"/>
</dbReference>
<reference evidence="7 8" key="1">
    <citation type="submission" date="2018-01" db="EMBL/GenBank/DDBJ databases">
        <title>Whole genome sequencing of Histamine producing bacteria.</title>
        <authorList>
            <person name="Butler K."/>
        </authorList>
    </citation>
    <scope>NUCLEOTIDE SEQUENCE [LARGE SCALE GENOMIC DNA]</scope>
    <source>
        <strain evidence="7 8">JCM 12947</strain>
    </source>
</reference>